<dbReference type="GO" id="GO:0016740">
    <property type="term" value="F:transferase activity"/>
    <property type="evidence" value="ECO:0007669"/>
    <property type="project" value="UniProtKB-KW"/>
</dbReference>
<dbReference type="Gene3D" id="3.10.520.10">
    <property type="entry name" value="ApbE-like domains"/>
    <property type="match status" value="1"/>
</dbReference>
<dbReference type="EC" id="2.7.1.180" evidence="3"/>
<accession>A0A376J1C2</accession>
<dbReference type="Proteomes" id="UP000255201">
    <property type="component" value="Unassembled WGS sequence"/>
</dbReference>
<dbReference type="GO" id="GO:0046872">
    <property type="term" value="F:metal ion binding"/>
    <property type="evidence" value="ECO:0007669"/>
    <property type="project" value="UniProtKB-KW"/>
</dbReference>
<reference evidence="13 14" key="1">
    <citation type="submission" date="2018-06" db="EMBL/GenBank/DDBJ databases">
        <authorList>
            <consortium name="Pathogen Informatics"/>
            <person name="Doyle S."/>
        </authorList>
    </citation>
    <scope>NUCLEOTIDE SEQUENCE [LARGE SCALE GENOMIC DNA]</scope>
    <source>
        <strain evidence="13 14">NCTC10764</strain>
    </source>
</reference>
<keyword evidence="8" id="KW-0274">FAD</keyword>
<protein>
    <recommendedName>
        <fullName evidence="4">FAD:protein FMN transferase</fullName>
        <ecNumber evidence="3">2.7.1.180</ecNumber>
    </recommendedName>
    <alternativeName>
        <fullName evidence="10">Flavin transferase</fullName>
    </alternativeName>
</protein>
<name>A0A376J1C2_ECOLX</name>
<evidence type="ECO:0000256" key="12">
    <source>
        <dbReference type="SAM" id="MobiDB-lite"/>
    </source>
</evidence>
<evidence type="ECO:0000256" key="7">
    <source>
        <dbReference type="ARBA" id="ARBA00022723"/>
    </source>
</evidence>
<dbReference type="InterPro" id="IPR003374">
    <property type="entry name" value="ApbE-like_sf"/>
</dbReference>
<dbReference type="PANTHER" id="PTHR30040">
    <property type="entry name" value="THIAMINE BIOSYNTHESIS LIPOPROTEIN APBE"/>
    <property type="match status" value="1"/>
</dbReference>
<keyword evidence="13" id="KW-0449">Lipoprotein</keyword>
<dbReference type="EMBL" id="UFZL01000001">
    <property type="protein sequence ID" value="STE54280.1"/>
    <property type="molecule type" value="Genomic_DNA"/>
</dbReference>
<dbReference type="AlphaFoldDB" id="A0A376J1C2"/>
<evidence type="ECO:0000313" key="14">
    <source>
        <dbReference type="Proteomes" id="UP000255201"/>
    </source>
</evidence>
<evidence type="ECO:0000256" key="5">
    <source>
        <dbReference type="ARBA" id="ARBA00022630"/>
    </source>
</evidence>
<evidence type="ECO:0000256" key="9">
    <source>
        <dbReference type="ARBA" id="ARBA00022842"/>
    </source>
</evidence>
<organism evidence="13 14">
    <name type="scientific">Escherichia coli</name>
    <dbReference type="NCBI Taxonomy" id="562"/>
    <lineage>
        <taxon>Bacteria</taxon>
        <taxon>Pseudomonadati</taxon>
        <taxon>Pseudomonadota</taxon>
        <taxon>Gammaproteobacteria</taxon>
        <taxon>Enterobacterales</taxon>
        <taxon>Enterobacteriaceae</taxon>
        <taxon>Escherichia</taxon>
    </lineage>
</organism>
<evidence type="ECO:0000256" key="3">
    <source>
        <dbReference type="ARBA" id="ARBA00011955"/>
    </source>
</evidence>
<sequence>MEISFTRVALLAAALFFVGCDQKTQPAKTHATEVTVLEGKTMGTFWRASIPGIDAKRSAELKEKIQTQLDADDQLLSTYKKDSALMRFNDSQSLSPWPVSEADGRYRHHLAAHWRKDRWCDGYNRRAAGESVGLWPGTTAGSNSEPGTDRCDESQNRLTAPVGH</sequence>
<comment type="cofactor">
    <cofactor evidence="1">
        <name>Mg(2+)</name>
        <dbReference type="ChEBI" id="CHEBI:18420"/>
    </cofactor>
</comment>
<proteinExistence type="inferred from homology"/>
<evidence type="ECO:0000256" key="11">
    <source>
        <dbReference type="ARBA" id="ARBA00048540"/>
    </source>
</evidence>
<evidence type="ECO:0000256" key="8">
    <source>
        <dbReference type="ARBA" id="ARBA00022827"/>
    </source>
</evidence>
<comment type="similarity">
    <text evidence="2">Belongs to the ApbE family.</text>
</comment>
<keyword evidence="5" id="KW-0285">Flavoprotein</keyword>
<evidence type="ECO:0000256" key="1">
    <source>
        <dbReference type="ARBA" id="ARBA00001946"/>
    </source>
</evidence>
<feature type="region of interest" description="Disordered" evidence="12">
    <location>
        <begin position="131"/>
        <end position="164"/>
    </location>
</feature>
<evidence type="ECO:0000256" key="6">
    <source>
        <dbReference type="ARBA" id="ARBA00022679"/>
    </source>
</evidence>
<dbReference type="SUPFAM" id="SSF143631">
    <property type="entry name" value="ApbE-like"/>
    <property type="match status" value="1"/>
</dbReference>
<evidence type="ECO:0000256" key="10">
    <source>
        <dbReference type="ARBA" id="ARBA00031306"/>
    </source>
</evidence>
<gene>
    <name evidence="13" type="primary">apbE_1</name>
    <name evidence="13" type="ORF">NCTC10764_00949</name>
</gene>
<evidence type="ECO:0000256" key="2">
    <source>
        <dbReference type="ARBA" id="ARBA00008282"/>
    </source>
</evidence>
<dbReference type="Pfam" id="PF02424">
    <property type="entry name" value="ApbE"/>
    <property type="match status" value="1"/>
</dbReference>
<dbReference type="PROSITE" id="PS51257">
    <property type="entry name" value="PROKAR_LIPOPROTEIN"/>
    <property type="match status" value="1"/>
</dbReference>
<evidence type="ECO:0000313" key="13">
    <source>
        <dbReference type="EMBL" id="STE54280.1"/>
    </source>
</evidence>
<keyword evidence="7" id="KW-0479">Metal-binding</keyword>
<keyword evidence="9" id="KW-0460">Magnesium</keyword>
<evidence type="ECO:0000256" key="4">
    <source>
        <dbReference type="ARBA" id="ARBA00016337"/>
    </source>
</evidence>
<dbReference type="PANTHER" id="PTHR30040:SF2">
    <property type="entry name" value="FAD:PROTEIN FMN TRANSFERASE"/>
    <property type="match status" value="1"/>
</dbReference>
<comment type="catalytic activity">
    <reaction evidence="11">
        <text>L-threonyl-[protein] + FAD = FMN-L-threonyl-[protein] + AMP + H(+)</text>
        <dbReference type="Rhea" id="RHEA:36847"/>
        <dbReference type="Rhea" id="RHEA-COMP:11060"/>
        <dbReference type="Rhea" id="RHEA-COMP:11061"/>
        <dbReference type="ChEBI" id="CHEBI:15378"/>
        <dbReference type="ChEBI" id="CHEBI:30013"/>
        <dbReference type="ChEBI" id="CHEBI:57692"/>
        <dbReference type="ChEBI" id="CHEBI:74257"/>
        <dbReference type="ChEBI" id="CHEBI:456215"/>
        <dbReference type="EC" id="2.7.1.180"/>
    </reaction>
</comment>
<dbReference type="InterPro" id="IPR024932">
    <property type="entry name" value="ApbE"/>
</dbReference>
<keyword evidence="6" id="KW-0808">Transferase</keyword>